<accession>A0ABW4W4H0</accession>
<keyword evidence="3" id="KW-1185">Reference proteome</keyword>
<dbReference type="SUPFAM" id="SSF56112">
    <property type="entry name" value="Protein kinase-like (PK-like)"/>
    <property type="match status" value="1"/>
</dbReference>
<dbReference type="Pfam" id="PF01636">
    <property type="entry name" value="APH"/>
    <property type="match status" value="1"/>
</dbReference>
<evidence type="ECO:0000313" key="2">
    <source>
        <dbReference type="EMBL" id="MFD2046229.1"/>
    </source>
</evidence>
<dbReference type="EMBL" id="JBHUHQ010000021">
    <property type="protein sequence ID" value="MFD2046229.1"/>
    <property type="molecule type" value="Genomic_DNA"/>
</dbReference>
<sequence>MVLNFGGDNRVETVRNVLQSYGVYPVEIESITNRLYKITDMNHYQYALKKSQLTQETVAFWEQVLHIANENKLPSIVPVYLTRQGNFYHELEGQLFYLTPWFEEVDDSLVTEKLYQAIGHIHHSTKKVQPISTESIISSFHRYKQELETVQSTHLSYVEQFEQKRYMSPFELLVCTQYQILEKVFFKLNWRLEQLIVELTDTESWSVSLCHGDLCSEHVIQANQILFLNWEKAYVDNAIFDLVTFYKAKVVPYDVSVDNLIDSFVTYTKENELQKSELFLLAIYLMDPAEYMELIQVYQENPNVSMMEQVKHLQQANRRLVFALQFSDYVESEYESLDLDEFES</sequence>
<dbReference type="RefSeq" id="WP_377556823.1">
    <property type="nucleotide sequence ID" value="NZ_JBHUHQ010000021.1"/>
</dbReference>
<dbReference type="InterPro" id="IPR002575">
    <property type="entry name" value="Aminoglycoside_PTrfase"/>
</dbReference>
<feature type="domain" description="Aminoglycoside phosphotransferase" evidence="1">
    <location>
        <begin position="31"/>
        <end position="247"/>
    </location>
</feature>
<name>A0ABW4W4H0_9BACI</name>
<organism evidence="2 3">
    <name type="scientific">Ornithinibacillus salinisoli</name>
    <dbReference type="NCBI Taxonomy" id="1848459"/>
    <lineage>
        <taxon>Bacteria</taxon>
        <taxon>Bacillati</taxon>
        <taxon>Bacillota</taxon>
        <taxon>Bacilli</taxon>
        <taxon>Bacillales</taxon>
        <taxon>Bacillaceae</taxon>
        <taxon>Ornithinibacillus</taxon>
    </lineage>
</organism>
<evidence type="ECO:0000259" key="1">
    <source>
        <dbReference type="Pfam" id="PF01636"/>
    </source>
</evidence>
<comment type="caution">
    <text evidence="2">The sequence shown here is derived from an EMBL/GenBank/DDBJ whole genome shotgun (WGS) entry which is preliminary data.</text>
</comment>
<dbReference type="Proteomes" id="UP001597383">
    <property type="component" value="Unassembled WGS sequence"/>
</dbReference>
<proteinExistence type="predicted"/>
<dbReference type="PANTHER" id="PTHR39179:SF3">
    <property type="entry name" value="COTS-RELATED PROTEIN"/>
    <property type="match status" value="1"/>
</dbReference>
<protein>
    <submittedName>
        <fullName evidence="2">Phosphotransferase</fullName>
    </submittedName>
</protein>
<dbReference type="Gene3D" id="3.90.1200.10">
    <property type="match status" value="1"/>
</dbReference>
<gene>
    <name evidence="2" type="ORF">ACFSJF_18295</name>
</gene>
<reference evidence="3" key="1">
    <citation type="journal article" date="2019" name="Int. J. Syst. Evol. Microbiol.">
        <title>The Global Catalogue of Microorganisms (GCM) 10K type strain sequencing project: providing services to taxonomists for standard genome sequencing and annotation.</title>
        <authorList>
            <consortium name="The Broad Institute Genomics Platform"/>
            <consortium name="The Broad Institute Genome Sequencing Center for Infectious Disease"/>
            <person name="Wu L."/>
            <person name="Ma J."/>
        </authorList>
    </citation>
    <scope>NUCLEOTIDE SEQUENCE [LARGE SCALE GENOMIC DNA]</scope>
    <source>
        <strain evidence="3">R28</strain>
    </source>
</reference>
<dbReference type="PANTHER" id="PTHR39179">
    <property type="entry name" value="SPORE COAT PROTEIN I"/>
    <property type="match status" value="1"/>
</dbReference>
<evidence type="ECO:0000313" key="3">
    <source>
        <dbReference type="Proteomes" id="UP001597383"/>
    </source>
</evidence>
<dbReference type="InterPro" id="IPR047175">
    <property type="entry name" value="CotS-like"/>
</dbReference>
<dbReference type="Gene3D" id="3.30.200.20">
    <property type="entry name" value="Phosphorylase Kinase, domain 1"/>
    <property type="match status" value="1"/>
</dbReference>
<dbReference type="InterPro" id="IPR011009">
    <property type="entry name" value="Kinase-like_dom_sf"/>
</dbReference>